<protein>
    <submittedName>
        <fullName evidence="3">Uncharacterized protein</fullName>
    </submittedName>
</protein>
<name>A0A498J618_MALDO</name>
<evidence type="ECO:0000256" key="1">
    <source>
        <dbReference type="SAM" id="MobiDB-lite"/>
    </source>
</evidence>
<proteinExistence type="predicted"/>
<keyword evidence="4" id="KW-1185">Reference proteome</keyword>
<accession>A0A498J618</accession>
<sequence length="145" mass="15819">MQPEGLGRTSLPNNKANSTNLKASPNLEKAMSKPSLLLLFHLLLLLFFSNYVSNEEGVSPYISSTTAVALHISTLTIFLKSLLGLSWWRVLSLRWRSASKLVAAAGAEGGAERGCSTVVDDMWESLGFASPMMYGNDERACRVHT</sequence>
<feature type="transmembrane region" description="Helical" evidence="2">
    <location>
        <begin position="36"/>
        <end position="53"/>
    </location>
</feature>
<evidence type="ECO:0000313" key="3">
    <source>
        <dbReference type="EMBL" id="RXH89233.1"/>
    </source>
</evidence>
<comment type="caution">
    <text evidence="3">The sequence shown here is derived from an EMBL/GenBank/DDBJ whole genome shotgun (WGS) entry which is preliminary data.</text>
</comment>
<evidence type="ECO:0000313" key="4">
    <source>
        <dbReference type="Proteomes" id="UP000290289"/>
    </source>
</evidence>
<keyword evidence="2" id="KW-0812">Transmembrane</keyword>
<organism evidence="3 4">
    <name type="scientific">Malus domestica</name>
    <name type="common">Apple</name>
    <name type="synonym">Pyrus malus</name>
    <dbReference type="NCBI Taxonomy" id="3750"/>
    <lineage>
        <taxon>Eukaryota</taxon>
        <taxon>Viridiplantae</taxon>
        <taxon>Streptophyta</taxon>
        <taxon>Embryophyta</taxon>
        <taxon>Tracheophyta</taxon>
        <taxon>Spermatophyta</taxon>
        <taxon>Magnoliopsida</taxon>
        <taxon>eudicotyledons</taxon>
        <taxon>Gunneridae</taxon>
        <taxon>Pentapetalae</taxon>
        <taxon>rosids</taxon>
        <taxon>fabids</taxon>
        <taxon>Rosales</taxon>
        <taxon>Rosaceae</taxon>
        <taxon>Amygdaloideae</taxon>
        <taxon>Maleae</taxon>
        <taxon>Malus</taxon>
    </lineage>
</organism>
<dbReference type="AlphaFoldDB" id="A0A498J618"/>
<feature type="transmembrane region" description="Helical" evidence="2">
    <location>
        <begin position="68"/>
        <end position="91"/>
    </location>
</feature>
<feature type="compositionally biased region" description="Polar residues" evidence="1">
    <location>
        <begin position="10"/>
        <end position="23"/>
    </location>
</feature>
<keyword evidence="2" id="KW-1133">Transmembrane helix</keyword>
<gene>
    <name evidence="3" type="ORF">DVH24_031590</name>
</gene>
<reference evidence="3 4" key="1">
    <citation type="submission" date="2018-10" db="EMBL/GenBank/DDBJ databases">
        <title>A high-quality apple genome assembly.</title>
        <authorList>
            <person name="Hu J."/>
        </authorList>
    </citation>
    <scope>NUCLEOTIDE SEQUENCE [LARGE SCALE GENOMIC DNA]</scope>
    <source>
        <strain evidence="4">cv. HFTH1</strain>
        <tissue evidence="3">Young leaf</tissue>
    </source>
</reference>
<feature type="region of interest" description="Disordered" evidence="1">
    <location>
        <begin position="1"/>
        <end position="23"/>
    </location>
</feature>
<evidence type="ECO:0000256" key="2">
    <source>
        <dbReference type="SAM" id="Phobius"/>
    </source>
</evidence>
<dbReference type="EMBL" id="RDQH01000335">
    <property type="protein sequence ID" value="RXH89233.1"/>
    <property type="molecule type" value="Genomic_DNA"/>
</dbReference>
<dbReference type="Proteomes" id="UP000290289">
    <property type="component" value="Chromosome 9"/>
</dbReference>
<keyword evidence="2" id="KW-0472">Membrane</keyword>